<evidence type="ECO:0000313" key="2">
    <source>
        <dbReference type="EMBL" id="SVA69147.1"/>
    </source>
</evidence>
<sequence length="239" mass="27474">VTTFNRNELLESRALESISNQSIGFEGILLVDNSDYEKTRKMNREIFLERFPEGNYQINEGHPGAAGTWNQGLRWIEEQHPEAWVAILDDDDEWMPNHIELCKSHSTGNDAVISGIRTLLDGEFIEDRIPSEIVQSDFFANNPGWQGSNTFARVSTLMEAGGFDEGLLCTHDRDLAIRCFELPEFKIVLTRGVTVIYHLEKSRESLTMTGGRGKHTGLLQFHRKHFERMSKEDERRYIQ</sequence>
<dbReference type="AlphaFoldDB" id="A0A381XYA8"/>
<dbReference type="PANTHER" id="PTHR43685:SF2">
    <property type="entry name" value="GLYCOSYLTRANSFERASE 2-LIKE DOMAIN-CONTAINING PROTEIN"/>
    <property type="match status" value="1"/>
</dbReference>
<dbReference type="Pfam" id="PF00535">
    <property type="entry name" value="Glycos_transf_2"/>
    <property type="match status" value="1"/>
</dbReference>
<reference evidence="2" key="1">
    <citation type="submission" date="2018-05" db="EMBL/GenBank/DDBJ databases">
        <authorList>
            <person name="Lanie J.A."/>
            <person name="Ng W.-L."/>
            <person name="Kazmierczak K.M."/>
            <person name="Andrzejewski T.M."/>
            <person name="Davidsen T.M."/>
            <person name="Wayne K.J."/>
            <person name="Tettelin H."/>
            <person name="Glass J.I."/>
            <person name="Rusch D."/>
            <person name="Podicherti R."/>
            <person name="Tsui H.-C.T."/>
            <person name="Winkler M.E."/>
        </authorList>
    </citation>
    <scope>NUCLEOTIDE SEQUENCE</scope>
</reference>
<dbReference type="EMBL" id="UINC01016642">
    <property type="protein sequence ID" value="SVA69147.1"/>
    <property type="molecule type" value="Genomic_DNA"/>
</dbReference>
<accession>A0A381XYA8</accession>
<feature type="non-terminal residue" evidence="2">
    <location>
        <position position="1"/>
    </location>
</feature>
<proteinExistence type="predicted"/>
<evidence type="ECO:0000259" key="1">
    <source>
        <dbReference type="Pfam" id="PF00535"/>
    </source>
</evidence>
<dbReference type="CDD" id="cd00761">
    <property type="entry name" value="Glyco_tranf_GTA_type"/>
    <property type="match status" value="1"/>
</dbReference>
<feature type="domain" description="Glycosyltransferase 2-like" evidence="1">
    <location>
        <begin position="1"/>
        <end position="131"/>
    </location>
</feature>
<feature type="non-terminal residue" evidence="2">
    <location>
        <position position="239"/>
    </location>
</feature>
<dbReference type="SUPFAM" id="SSF53448">
    <property type="entry name" value="Nucleotide-diphospho-sugar transferases"/>
    <property type="match status" value="1"/>
</dbReference>
<dbReference type="Gene3D" id="3.90.550.10">
    <property type="entry name" value="Spore Coat Polysaccharide Biosynthesis Protein SpsA, Chain A"/>
    <property type="match status" value="1"/>
</dbReference>
<dbReference type="InterPro" id="IPR029044">
    <property type="entry name" value="Nucleotide-diphossugar_trans"/>
</dbReference>
<organism evidence="2">
    <name type="scientific">marine metagenome</name>
    <dbReference type="NCBI Taxonomy" id="408172"/>
    <lineage>
        <taxon>unclassified sequences</taxon>
        <taxon>metagenomes</taxon>
        <taxon>ecological metagenomes</taxon>
    </lineage>
</organism>
<protein>
    <recommendedName>
        <fullName evidence="1">Glycosyltransferase 2-like domain-containing protein</fullName>
    </recommendedName>
</protein>
<dbReference type="PANTHER" id="PTHR43685">
    <property type="entry name" value="GLYCOSYLTRANSFERASE"/>
    <property type="match status" value="1"/>
</dbReference>
<gene>
    <name evidence="2" type="ORF">METZ01_LOCUS122001</name>
</gene>
<dbReference type="InterPro" id="IPR050834">
    <property type="entry name" value="Glycosyltransf_2"/>
</dbReference>
<dbReference type="InterPro" id="IPR001173">
    <property type="entry name" value="Glyco_trans_2-like"/>
</dbReference>
<name>A0A381XYA8_9ZZZZ</name>